<gene>
    <name evidence="2" type="ORF">PT974_07183</name>
</gene>
<proteinExistence type="predicted"/>
<name>A0ABR0SNI8_9HYPO</name>
<dbReference type="Proteomes" id="UP001338125">
    <property type="component" value="Unassembled WGS sequence"/>
</dbReference>
<feature type="chain" id="PRO_5045085286" evidence="1">
    <location>
        <begin position="19"/>
        <end position="180"/>
    </location>
</feature>
<feature type="signal peptide" evidence="1">
    <location>
        <begin position="1"/>
        <end position="18"/>
    </location>
</feature>
<sequence length="180" mass="19772">MLVQSLLTTLILAGSALAAAIETSKSNVNSPPDFQPVFEEFGTVNVEEATGVDPWSYLPPARAGNRTETHTCITKNRPFEYHCRKAIDLWHKVANDKGNVELSMGKCKSVTFGCCQSVLCANMDFGIKVRVYELIGSAWSLIKSRCGPVGSGGVWEPAGWQFMVQVSRPHTGYCKRKPMD</sequence>
<comment type="caution">
    <text evidence="2">The sequence shown here is derived from an EMBL/GenBank/DDBJ whole genome shotgun (WGS) entry which is preliminary data.</text>
</comment>
<dbReference type="EMBL" id="JAVFKD010000012">
    <property type="protein sequence ID" value="KAK5993746.1"/>
    <property type="molecule type" value="Genomic_DNA"/>
</dbReference>
<organism evidence="2 3">
    <name type="scientific">Cladobotryum mycophilum</name>
    <dbReference type="NCBI Taxonomy" id="491253"/>
    <lineage>
        <taxon>Eukaryota</taxon>
        <taxon>Fungi</taxon>
        <taxon>Dikarya</taxon>
        <taxon>Ascomycota</taxon>
        <taxon>Pezizomycotina</taxon>
        <taxon>Sordariomycetes</taxon>
        <taxon>Hypocreomycetidae</taxon>
        <taxon>Hypocreales</taxon>
        <taxon>Hypocreaceae</taxon>
        <taxon>Cladobotryum</taxon>
    </lineage>
</organism>
<keyword evidence="3" id="KW-1185">Reference proteome</keyword>
<reference evidence="2 3" key="1">
    <citation type="submission" date="2024-01" db="EMBL/GenBank/DDBJ databases">
        <title>Complete genome of Cladobotryum mycophilum ATHUM6906.</title>
        <authorList>
            <person name="Christinaki A.C."/>
            <person name="Myridakis A.I."/>
            <person name="Kouvelis V.N."/>
        </authorList>
    </citation>
    <scope>NUCLEOTIDE SEQUENCE [LARGE SCALE GENOMIC DNA]</scope>
    <source>
        <strain evidence="2 3">ATHUM6906</strain>
    </source>
</reference>
<protein>
    <submittedName>
        <fullName evidence="2">Uncharacterized protein</fullName>
    </submittedName>
</protein>
<evidence type="ECO:0000313" key="3">
    <source>
        <dbReference type="Proteomes" id="UP001338125"/>
    </source>
</evidence>
<keyword evidence="1" id="KW-0732">Signal</keyword>
<evidence type="ECO:0000256" key="1">
    <source>
        <dbReference type="SAM" id="SignalP"/>
    </source>
</evidence>
<evidence type="ECO:0000313" key="2">
    <source>
        <dbReference type="EMBL" id="KAK5993746.1"/>
    </source>
</evidence>
<accession>A0ABR0SNI8</accession>